<organism evidence="2 3">
    <name type="scientific">Cirrhinus molitorella</name>
    <name type="common">mud carp</name>
    <dbReference type="NCBI Taxonomy" id="172907"/>
    <lineage>
        <taxon>Eukaryota</taxon>
        <taxon>Metazoa</taxon>
        <taxon>Chordata</taxon>
        <taxon>Craniata</taxon>
        <taxon>Vertebrata</taxon>
        <taxon>Euteleostomi</taxon>
        <taxon>Actinopterygii</taxon>
        <taxon>Neopterygii</taxon>
        <taxon>Teleostei</taxon>
        <taxon>Ostariophysi</taxon>
        <taxon>Cypriniformes</taxon>
        <taxon>Cyprinidae</taxon>
        <taxon>Labeoninae</taxon>
        <taxon>Labeonini</taxon>
        <taxon>Cirrhinus</taxon>
    </lineage>
</organism>
<accession>A0ABR3M2G7</accession>
<reference evidence="2 3" key="1">
    <citation type="submission" date="2023-09" db="EMBL/GenBank/DDBJ databases">
        <authorList>
            <person name="Wang M."/>
        </authorList>
    </citation>
    <scope>NUCLEOTIDE SEQUENCE [LARGE SCALE GENOMIC DNA]</scope>
    <source>
        <strain evidence="2">GT-2023</strain>
        <tissue evidence="2">Liver</tissue>
    </source>
</reference>
<feature type="region of interest" description="Disordered" evidence="1">
    <location>
        <begin position="118"/>
        <end position="138"/>
    </location>
</feature>
<proteinExistence type="predicted"/>
<evidence type="ECO:0000256" key="1">
    <source>
        <dbReference type="SAM" id="MobiDB-lite"/>
    </source>
</evidence>
<keyword evidence="3" id="KW-1185">Reference proteome</keyword>
<gene>
    <name evidence="2" type="ORF">QQF64_011493</name>
</gene>
<name>A0ABR3M2G7_9TELE</name>
<dbReference type="Proteomes" id="UP001558613">
    <property type="component" value="Unassembled WGS sequence"/>
</dbReference>
<evidence type="ECO:0000313" key="3">
    <source>
        <dbReference type="Proteomes" id="UP001558613"/>
    </source>
</evidence>
<dbReference type="EMBL" id="JAYMGO010000017">
    <property type="protein sequence ID" value="KAL1258249.1"/>
    <property type="molecule type" value="Genomic_DNA"/>
</dbReference>
<evidence type="ECO:0000313" key="2">
    <source>
        <dbReference type="EMBL" id="KAL1258249.1"/>
    </source>
</evidence>
<feature type="compositionally biased region" description="Low complexity" evidence="1">
    <location>
        <begin position="124"/>
        <end position="133"/>
    </location>
</feature>
<protein>
    <submittedName>
        <fullName evidence="2">Uncharacterized protein</fullName>
    </submittedName>
</protein>
<comment type="caution">
    <text evidence="2">The sequence shown here is derived from an EMBL/GenBank/DDBJ whole genome shotgun (WGS) entry which is preliminary data.</text>
</comment>
<sequence length="176" mass="19462">MTEEPDGALYTLYKCYTLWDYCPNTYTFFGQVLEELLPPSSLLPGVSTHPLPAKSRSKCQRGPTWEKPTLWHLTGQRQCHARPEALTPDENTMACSLPADAGRAGRYGPRFLLLADTTGRRLSDSSSSPGTSGHPYSCARTPSFARRGECSLHSPIRDKAMLAKRLECVLQMAVSL</sequence>